<dbReference type="InterPro" id="IPR050131">
    <property type="entry name" value="Peptidase_S8_subtilisin-like"/>
</dbReference>
<dbReference type="Gene3D" id="2.60.120.1290">
    <property type="match status" value="1"/>
</dbReference>
<keyword evidence="3 6" id="KW-0378">Hydrolase</keyword>
<sequence length="1159" mass="125153">MSKINPDLQLTLRSLLNEDLSDEAREALGVGVNEDGTDQILVMVQFSGESAPLVEAGLTIITRNDDLVTGSIAPENVEALAAIESVQRIEGDSPLEPEVQLSVADVRADQVNSGAGIGTPPTNYTGNGVIVGIIDSGTDYQHSAFRNGNDSRILNIWDQGLTPQGAETPPNGYGGAGVVYDRTEINAALASANPLSRVRHVGGDHGTHVASIAAGNSATHPGIATGADLIVVRSSPTSIHALHALSFIYDTASSLNRPCVVNQSQGHHRGAAHDGTSLYERHINKLLGRPGRAYVKSAGNDGDNDVHHSDVVPANGSVTFQVQVRPNQGKTDLDIWYPTGTNLSVKITDPAGTDHGPHVQPPDGGELPLPVPTITAGGTSVEFAFETDFTPNHHNQIVIRKTNVFPGQIDGGNWTITLTNPTGSPVEIDAYLHPNRGGYGFVRAPAPVGESASDRAARLARNAAQSISIPGTAHEAIAVGSYVTRISSLNTPVGEISSFSSRGKTRDGRIKPDLCAPGEIIEAAQAGTAAGHVFMGGTSMAAPHVTGAIALLLEKQPTLTQEQIRKGLQTTCRTDARTGTGSQVPNNTWGYGKLDARALLEYEFPASETRNWVRIRSSLYNWTEGDTPPSFEIMSNENGRAVVELAWGSTDIPQRPARTPAEPIRYYTTAEHLTANINKADGSTMALDIPEQQIVLTGNKATWTMPQDLWDAYREELNKARQTPPQSQMGQMLYYRVRFEPTGAASAIIWPDDSSFNASPFNNRMNIIALNVDPITQVVPDRAAMLAMPRHASELEWLWQNLPEDNPDRISLANIFSHRFFTNQMEVELRGKLLTLWVQAGPARLWLYTMLDRQFRTDAGLEMTVLKQPCIRENIMLIDHLLELPNIVPHPDIAGVRVSEQLLDDVLTEIRDPNGQMNQGLAGTCAPTGIQTLLINENAAEYVRLMRGLLSVGKQATLANGDVIEPPPGIYRVALYAGAQSIGFYARTNSELGFQATMLKYAKGSGFPQYDPSAPPNDPNGINTVFQTTIAGGLTFEEIETLLEGLFNKPFTRTHSSQPTAALRNQLVTAMGSTSEPLLTVLKWGPSTSPGLHAVLSLRHESGRLMFKNPQYTGETAPADWQPNSSQENPPRLLDDPTQALESMGDDDLSGWVRAYYSA</sequence>
<dbReference type="AlphaFoldDB" id="A0A844ZVR3"/>
<dbReference type="InterPro" id="IPR034045">
    <property type="entry name" value="Pep_S8_CspA-like"/>
</dbReference>
<feature type="active site" description="Charge relay system" evidence="5 6">
    <location>
        <position position="539"/>
    </location>
</feature>
<reference evidence="9 10" key="1">
    <citation type="submission" date="2019-12" db="EMBL/GenBank/DDBJ databases">
        <title>Genomic-based taxomic classification of the family Erythrobacteraceae.</title>
        <authorList>
            <person name="Xu L."/>
        </authorList>
    </citation>
    <scope>NUCLEOTIDE SEQUENCE [LARGE SCALE GENOMIC DNA]</scope>
    <source>
        <strain evidence="9 10">KCTC 52763</strain>
    </source>
</reference>
<evidence type="ECO:0000256" key="3">
    <source>
        <dbReference type="ARBA" id="ARBA00022801"/>
    </source>
</evidence>
<dbReference type="InterPro" id="IPR023828">
    <property type="entry name" value="Peptidase_S8_Ser-AS"/>
</dbReference>
<dbReference type="PROSITE" id="PS00137">
    <property type="entry name" value="SUBTILASE_HIS"/>
    <property type="match status" value="1"/>
</dbReference>
<evidence type="ECO:0000256" key="1">
    <source>
        <dbReference type="ARBA" id="ARBA00011073"/>
    </source>
</evidence>
<evidence type="ECO:0000256" key="5">
    <source>
        <dbReference type="PIRSR" id="PIRSR615500-1"/>
    </source>
</evidence>
<dbReference type="PRINTS" id="PR00723">
    <property type="entry name" value="SUBTILISIN"/>
</dbReference>
<keyword evidence="10" id="KW-1185">Reference proteome</keyword>
<feature type="active site" description="Charge relay system" evidence="5 6">
    <location>
        <position position="135"/>
    </location>
</feature>
<organism evidence="9 10">
    <name type="scientific">Pontixanthobacter aquaemixtae</name>
    <dbReference type="NCBI Taxonomy" id="1958940"/>
    <lineage>
        <taxon>Bacteria</taxon>
        <taxon>Pseudomonadati</taxon>
        <taxon>Pseudomonadota</taxon>
        <taxon>Alphaproteobacteria</taxon>
        <taxon>Sphingomonadales</taxon>
        <taxon>Erythrobacteraceae</taxon>
        <taxon>Pontixanthobacter</taxon>
    </lineage>
</organism>
<evidence type="ECO:0000256" key="7">
    <source>
        <dbReference type="SAM" id="MobiDB-lite"/>
    </source>
</evidence>
<evidence type="ECO:0000259" key="8">
    <source>
        <dbReference type="Pfam" id="PF00082"/>
    </source>
</evidence>
<feature type="active site" description="Charge relay system" evidence="5 6">
    <location>
        <position position="205"/>
    </location>
</feature>
<dbReference type="Proteomes" id="UP000442714">
    <property type="component" value="Unassembled WGS sequence"/>
</dbReference>
<dbReference type="GO" id="GO:0004252">
    <property type="term" value="F:serine-type endopeptidase activity"/>
    <property type="evidence" value="ECO:0007669"/>
    <property type="project" value="UniProtKB-UniRule"/>
</dbReference>
<dbReference type="Pfam" id="PF00082">
    <property type="entry name" value="Peptidase_S8"/>
    <property type="match status" value="2"/>
</dbReference>
<keyword evidence="4 6" id="KW-0720">Serine protease</keyword>
<comment type="caution">
    <text evidence="9">The sequence shown here is derived from an EMBL/GenBank/DDBJ whole genome shotgun (WGS) entry which is preliminary data.</text>
</comment>
<accession>A0A844ZVR3</accession>
<dbReference type="PROSITE" id="PS00138">
    <property type="entry name" value="SUBTILASE_SER"/>
    <property type="match status" value="1"/>
</dbReference>
<dbReference type="PANTHER" id="PTHR43806">
    <property type="entry name" value="PEPTIDASE S8"/>
    <property type="match status" value="1"/>
</dbReference>
<evidence type="ECO:0000256" key="2">
    <source>
        <dbReference type="ARBA" id="ARBA00022670"/>
    </source>
</evidence>
<protein>
    <submittedName>
        <fullName evidence="9">S8 family serine peptidase</fullName>
    </submittedName>
</protein>
<evidence type="ECO:0000256" key="4">
    <source>
        <dbReference type="ARBA" id="ARBA00022825"/>
    </source>
</evidence>
<gene>
    <name evidence="9" type="ORF">GRI41_08445</name>
</gene>
<feature type="domain" description="Peptidase S8/S53" evidence="8">
    <location>
        <begin position="460"/>
        <end position="592"/>
    </location>
</feature>
<dbReference type="PANTHER" id="PTHR43806:SF11">
    <property type="entry name" value="CEREVISIN-RELATED"/>
    <property type="match status" value="1"/>
</dbReference>
<dbReference type="InterPro" id="IPR036852">
    <property type="entry name" value="Peptidase_S8/S53_dom_sf"/>
</dbReference>
<evidence type="ECO:0000313" key="10">
    <source>
        <dbReference type="Proteomes" id="UP000442714"/>
    </source>
</evidence>
<dbReference type="PROSITE" id="PS51892">
    <property type="entry name" value="SUBTILASE"/>
    <property type="match status" value="1"/>
</dbReference>
<evidence type="ECO:0000256" key="6">
    <source>
        <dbReference type="PROSITE-ProRule" id="PRU01240"/>
    </source>
</evidence>
<dbReference type="CDD" id="cd07478">
    <property type="entry name" value="Peptidases_S8_CspA-like"/>
    <property type="match status" value="1"/>
</dbReference>
<dbReference type="EMBL" id="WTYX01000001">
    <property type="protein sequence ID" value="MXO90847.1"/>
    <property type="molecule type" value="Genomic_DNA"/>
</dbReference>
<comment type="similarity">
    <text evidence="1 6">Belongs to the peptidase S8 family.</text>
</comment>
<dbReference type="OrthoDB" id="5405281at2"/>
<dbReference type="RefSeq" id="WP_160604423.1">
    <property type="nucleotide sequence ID" value="NZ_WTYX01000001.1"/>
</dbReference>
<evidence type="ECO:0000313" key="9">
    <source>
        <dbReference type="EMBL" id="MXO90847.1"/>
    </source>
</evidence>
<dbReference type="Gene3D" id="3.40.50.200">
    <property type="entry name" value="Peptidase S8/S53 domain"/>
    <property type="match status" value="1"/>
</dbReference>
<keyword evidence="2 6" id="KW-0645">Protease</keyword>
<dbReference type="InterPro" id="IPR015500">
    <property type="entry name" value="Peptidase_S8_subtilisin-rel"/>
</dbReference>
<name>A0A844ZVR3_9SPHN</name>
<proteinExistence type="inferred from homology"/>
<dbReference type="GO" id="GO:0006508">
    <property type="term" value="P:proteolysis"/>
    <property type="evidence" value="ECO:0007669"/>
    <property type="project" value="UniProtKB-KW"/>
</dbReference>
<dbReference type="InterPro" id="IPR022398">
    <property type="entry name" value="Peptidase_S8_His-AS"/>
</dbReference>
<feature type="domain" description="Peptidase S8/S53" evidence="8">
    <location>
        <begin position="126"/>
        <end position="304"/>
    </location>
</feature>
<dbReference type="SUPFAM" id="SSF52743">
    <property type="entry name" value="Subtilisin-like"/>
    <property type="match status" value="1"/>
</dbReference>
<feature type="region of interest" description="Disordered" evidence="7">
    <location>
        <begin position="1110"/>
        <end position="1146"/>
    </location>
</feature>
<dbReference type="InterPro" id="IPR000209">
    <property type="entry name" value="Peptidase_S8/S53_dom"/>
</dbReference>